<name>A0ABT0YNA3_9BURK</name>
<dbReference type="InterPro" id="IPR016040">
    <property type="entry name" value="NAD(P)-bd_dom"/>
</dbReference>
<dbReference type="PANTHER" id="PTHR14097:SF7">
    <property type="entry name" value="OXIDOREDUCTASE HTATIP2"/>
    <property type="match status" value="1"/>
</dbReference>
<evidence type="ECO:0000313" key="2">
    <source>
        <dbReference type="EMBL" id="MCM5680210.1"/>
    </source>
</evidence>
<dbReference type="EMBL" id="JAMKFE010000006">
    <property type="protein sequence ID" value="MCM5680210.1"/>
    <property type="molecule type" value="Genomic_DNA"/>
</dbReference>
<dbReference type="SUPFAM" id="SSF51735">
    <property type="entry name" value="NAD(P)-binding Rossmann-fold domains"/>
    <property type="match status" value="1"/>
</dbReference>
<comment type="caution">
    <text evidence="2">The sequence shown here is derived from an EMBL/GenBank/DDBJ whole genome shotgun (WGS) entry which is preliminary data.</text>
</comment>
<evidence type="ECO:0000259" key="1">
    <source>
        <dbReference type="Pfam" id="PF13460"/>
    </source>
</evidence>
<proteinExistence type="predicted"/>
<dbReference type="Proteomes" id="UP001165541">
    <property type="component" value="Unassembled WGS sequence"/>
</dbReference>
<evidence type="ECO:0000313" key="3">
    <source>
        <dbReference type="Proteomes" id="UP001165541"/>
    </source>
</evidence>
<feature type="domain" description="NAD(P)-binding" evidence="1">
    <location>
        <begin position="13"/>
        <end position="125"/>
    </location>
</feature>
<dbReference type="Gene3D" id="3.40.50.720">
    <property type="entry name" value="NAD(P)-binding Rossmann-like Domain"/>
    <property type="match status" value="1"/>
</dbReference>
<sequence length="230" mass="24058">MPASSARRALLAGATGLVGHALLPLLLDDPACTDVHLLLRRPWKGPAHPKLHAHVVDFDHLGDLPAVDDVYCCLGTTLRAAGSQDAFRRVDATYVFELARRARQAGASCFTVVSALGADARSRVFYNRVKGEMEAAVASLGYPSVVIVRPSLLVGDRHALGQPARFAERLAMRALGPLQALLPAGVGPIEAQAVARAMQAATHDAGPGVRSIGSAELRRLGRAAPGTAAA</sequence>
<dbReference type="InterPro" id="IPR036291">
    <property type="entry name" value="NAD(P)-bd_dom_sf"/>
</dbReference>
<accession>A0ABT0YNA3</accession>
<keyword evidence="3" id="KW-1185">Reference proteome</keyword>
<dbReference type="RefSeq" id="WP_251778629.1">
    <property type="nucleotide sequence ID" value="NZ_JAMKFE010000006.1"/>
</dbReference>
<gene>
    <name evidence="2" type="ORF">M8A51_11775</name>
</gene>
<reference evidence="2" key="1">
    <citation type="submission" date="2022-05" db="EMBL/GenBank/DDBJ databases">
        <title>Schlegelella sp. nov., isolated from mangrove soil.</title>
        <authorList>
            <person name="Liu Y."/>
            <person name="Ge X."/>
            <person name="Liu W."/>
        </authorList>
    </citation>
    <scope>NUCLEOTIDE SEQUENCE</scope>
    <source>
        <strain evidence="2">S2-27</strain>
    </source>
</reference>
<dbReference type="Pfam" id="PF13460">
    <property type="entry name" value="NAD_binding_10"/>
    <property type="match status" value="1"/>
</dbReference>
<protein>
    <submittedName>
        <fullName evidence="2">Nucleoside-diphosphate sugar epimerase</fullName>
    </submittedName>
</protein>
<organism evidence="2 3">
    <name type="scientific">Caldimonas mangrovi</name>
    <dbReference type="NCBI Taxonomy" id="2944811"/>
    <lineage>
        <taxon>Bacteria</taxon>
        <taxon>Pseudomonadati</taxon>
        <taxon>Pseudomonadota</taxon>
        <taxon>Betaproteobacteria</taxon>
        <taxon>Burkholderiales</taxon>
        <taxon>Sphaerotilaceae</taxon>
        <taxon>Caldimonas</taxon>
    </lineage>
</organism>
<dbReference type="PANTHER" id="PTHR14097">
    <property type="entry name" value="OXIDOREDUCTASE HTATIP2"/>
    <property type="match status" value="1"/>
</dbReference>